<name>A0A0B8T490_9SPHI</name>
<dbReference type="PATRIC" id="fig|1229276.3.peg.2155"/>
<dbReference type="CDD" id="cd06171">
    <property type="entry name" value="Sigma70_r4"/>
    <property type="match status" value="1"/>
</dbReference>
<keyword evidence="4" id="KW-0804">Transcription</keyword>
<dbReference type="InterPro" id="IPR014284">
    <property type="entry name" value="RNA_pol_sigma-70_dom"/>
</dbReference>
<gene>
    <name evidence="7" type="ORF">DI53_2093</name>
</gene>
<dbReference type="eggNOG" id="COG1595">
    <property type="taxonomic scope" value="Bacteria"/>
</dbReference>
<comment type="caution">
    <text evidence="7">The sequence shown here is derived from an EMBL/GenBank/DDBJ whole genome shotgun (WGS) entry which is preliminary data.</text>
</comment>
<dbReference type="PANTHER" id="PTHR43133:SF46">
    <property type="entry name" value="RNA POLYMERASE SIGMA-70 FACTOR ECF SUBFAMILY"/>
    <property type="match status" value="1"/>
</dbReference>
<dbReference type="AlphaFoldDB" id="A0A0B8T490"/>
<evidence type="ECO:0000259" key="6">
    <source>
        <dbReference type="Pfam" id="PF08281"/>
    </source>
</evidence>
<comment type="similarity">
    <text evidence="1">Belongs to the sigma-70 factor family. ECF subfamily.</text>
</comment>
<dbReference type="NCBIfam" id="TIGR02937">
    <property type="entry name" value="sigma70-ECF"/>
    <property type="match status" value="1"/>
</dbReference>
<evidence type="ECO:0000313" key="7">
    <source>
        <dbReference type="EMBL" id="KGE14263.1"/>
    </source>
</evidence>
<evidence type="ECO:0000256" key="2">
    <source>
        <dbReference type="ARBA" id="ARBA00023015"/>
    </source>
</evidence>
<reference evidence="8" key="1">
    <citation type="submission" date="2014-04" db="EMBL/GenBank/DDBJ databases">
        <title>Whole-Genome optical mapping and complete genome sequence of Sphingobacterium deserti sp. nov., a new spaces isolated from desert in the west of China.</title>
        <authorList>
            <person name="Teng C."/>
            <person name="Zhou Z."/>
            <person name="Li X."/>
            <person name="Chen M."/>
            <person name="Lin M."/>
            <person name="Wang L."/>
            <person name="Su S."/>
            <person name="Zhang C."/>
            <person name="Zhang W."/>
        </authorList>
    </citation>
    <scope>NUCLEOTIDE SEQUENCE [LARGE SCALE GENOMIC DNA]</scope>
    <source>
        <strain evidence="8">ACCC05744</strain>
    </source>
</reference>
<dbReference type="InterPro" id="IPR036388">
    <property type="entry name" value="WH-like_DNA-bd_sf"/>
</dbReference>
<proteinExistence type="inferred from homology"/>
<dbReference type="STRING" id="1229276.DI53_2093"/>
<dbReference type="SUPFAM" id="SSF88659">
    <property type="entry name" value="Sigma3 and sigma4 domains of RNA polymerase sigma factors"/>
    <property type="match status" value="1"/>
</dbReference>
<sequence>MEKQPLEILWAKCLKGERKAQFELYQLFSKKMFAVCLRYASDEQLAKDILQIGFIKVFQKAEYFESKGSLEGWIRKIMVNTAIEHYRRNNIAMVESVDERHEEIAGSVESADAVHYKDLLALIQLLPAGYRTIFNLYAIDGYSHREIAEKLSISEGNSKSQLSRARQWLKERLLNREGQAS</sequence>
<feature type="domain" description="RNA polymerase sigma-70 region 2" evidence="5">
    <location>
        <begin position="24"/>
        <end position="90"/>
    </location>
</feature>
<dbReference type="SUPFAM" id="SSF88946">
    <property type="entry name" value="Sigma2 domain of RNA polymerase sigma factors"/>
    <property type="match status" value="1"/>
</dbReference>
<keyword evidence="8" id="KW-1185">Reference proteome</keyword>
<dbReference type="OrthoDB" id="1491902at2"/>
<dbReference type="InterPro" id="IPR013324">
    <property type="entry name" value="RNA_pol_sigma_r3/r4-like"/>
</dbReference>
<organism evidence="7 8">
    <name type="scientific">Sphingobacterium deserti</name>
    <dbReference type="NCBI Taxonomy" id="1229276"/>
    <lineage>
        <taxon>Bacteria</taxon>
        <taxon>Pseudomonadati</taxon>
        <taxon>Bacteroidota</taxon>
        <taxon>Sphingobacteriia</taxon>
        <taxon>Sphingobacteriales</taxon>
        <taxon>Sphingobacteriaceae</taxon>
        <taxon>Sphingobacterium</taxon>
    </lineage>
</organism>
<keyword evidence="3" id="KW-0731">Sigma factor</keyword>
<dbReference type="InterPro" id="IPR007627">
    <property type="entry name" value="RNA_pol_sigma70_r2"/>
</dbReference>
<evidence type="ECO:0000313" key="8">
    <source>
        <dbReference type="Proteomes" id="UP000031802"/>
    </source>
</evidence>
<dbReference type="Pfam" id="PF08281">
    <property type="entry name" value="Sigma70_r4_2"/>
    <property type="match status" value="1"/>
</dbReference>
<dbReference type="GO" id="GO:0003677">
    <property type="term" value="F:DNA binding"/>
    <property type="evidence" value="ECO:0007669"/>
    <property type="project" value="InterPro"/>
</dbReference>
<dbReference type="Pfam" id="PF04542">
    <property type="entry name" value="Sigma70_r2"/>
    <property type="match status" value="1"/>
</dbReference>
<evidence type="ECO:0000256" key="4">
    <source>
        <dbReference type="ARBA" id="ARBA00023163"/>
    </source>
</evidence>
<accession>A0A0B8T490</accession>
<dbReference type="InterPro" id="IPR039425">
    <property type="entry name" value="RNA_pol_sigma-70-like"/>
</dbReference>
<dbReference type="RefSeq" id="WP_037498565.1">
    <property type="nucleotide sequence ID" value="NZ_JJMU01000029.1"/>
</dbReference>
<protein>
    <submittedName>
        <fullName evidence="7">RNA polymerase, sigma-24 subunit, ECF subfamily</fullName>
    </submittedName>
</protein>
<dbReference type="Gene3D" id="1.10.1740.10">
    <property type="match status" value="1"/>
</dbReference>
<dbReference type="Gene3D" id="1.10.10.10">
    <property type="entry name" value="Winged helix-like DNA-binding domain superfamily/Winged helix DNA-binding domain"/>
    <property type="match status" value="1"/>
</dbReference>
<dbReference type="InterPro" id="IPR013249">
    <property type="entry name" value="RNA_pol_sigma70_r4_t2"/>
</dbReference>
<dbReference type="InterPro" id="IPR013325">
    <property type="entry name" value="RNA_pol_sigma_r2"/>
</dbReference>
<reference evidence="7 8" key="2">
    <citation type="journal article" date="2015" name="PLoS ONE">
        <title>Whole-Genome Optical Mapping and Finished Genome Sequence of Sphingobacterium deserti sp. nov., a New Species Isolated from the Western Desert of China.</title>
        <authorList>
            <person name="Teng C."/>
            <person name="Zhou Z."/>
            <person name="Molnar I."/>
            <person name="Li X."/>
            <person name="Tang R."/>
            <person name="Chen M."/>
            <person name="Wang L."/>
            <person name="Su S."/>
            <person name="Zhang W."/>
            <person name="Lin M."/>
        </authorList>
    </citation>
    <scope>NUCLEOTIDE SEQUENCE [LARGE SCALE GENOMIC DNA]</scope>
    <source>
        <strain evidence="8">ACCC05744</strain>
    </source>
</reference>
<evidence type="ECO:0000256" key="1">
    <source>
        <dbReference type="ARBA" id="ARBA00010641"/>
    </source>
</evidence>
<evidence type="ECO:0000256" key="3">
    <source>
        <dbReference type="ARBA" id="ARBA00023082"/>
    </source>
</evidence>
<evidence type="ECO:0000259" key="5">
    <source>
        <dbReference type="Pfam" id="PF04542"/>
    </source>
</evidence>
<dbReference type="PANTHER" id="PTHR43133">
    <property type="entry name" value="RNA POLYMERASE ECF-TYPE SIGMA FACTO"/>
    <property type="match status" value="1"/>
</dbReference>
<dbReference type="GO" id="GO:0006352">
    <property type="term" value="P:DNA-templated transcription initiation"/>
    <property type="evidence" value="ECO:0007669"/>
    <property type="project" value="InterPro"/>
</dbReference>
<feature type="domain" description="RNA polymerase sigma factor 70 region 4 type 2" evidence="6">
    <location>
        <begin position="118"/>
        <end position="169"/>
    </location>
</feature>
<dbReference type="EMBL" id="JJMU01000029">
    <property type="protein sequence ID" value="KGE14263.1"/>
    <property type="molecule type" value="Genomic_DNA"/>
</dbReference>
<keyword evidence="2" id="KW-0805">Transcription regulation</keyword>
<dbReference type="GO" id="GO:0016987">
    <property type="term" value="F:sigma factor activity"/>
    <property type="evidence" value="ECO:0007669"/>
    <property type="project" value="UniProtKB-KW"/>
</dbReference>
<dbReference type="Proteomes" id="UP000031802">
    <property type="component" value="Unassembled WGS sequence"/>
</dbReference>